<evidence type="ECO:0000256" key="4">
    <source>
        <dbReference type="ARBA" id="ARBA00022452"/>
    </source>
</evidence>
<keyword evidence="5" id="KW-0410">Iron transport</keyword>
<protein>
    <submittedName>
        <fullName evidence="20">TonB-dependent siderophore receptor</fullName>
    </submittedName>
</protein>
<dbReference type="OrthoDB" id="8732650at2"/>
<evidence type="ECO:0000256" key="6">
    <source>
        <dbReference type="ARBA" id="ARBA00022692"/>
    </source>
</evidence>
<keyword evidence="11 14" id="KW-0472">Membrane</keyword>
<evidence type="ECO:0000313" key="20">
    <source>
        <dbReference type="EMBL" id="AXK39724.1"/>
    </source>
</evidence>
<keyword evidence="8" id="KW-0408">Iron</keyword>
<dbReference type="PANTHER" id="PTHR32552:SF68">
    <property type="entry name" value="FERRICHROME OUTER MEMBRANE TRANSPORTER_PHAGE RECEPTOR"/>
    <property type="match status" value="1"/>
</dbReference>
<keyword evidence="3 14" id="KW-0813">Transport</keyword>
<keyword evidence="7 17" id="KW-0732">Signal</keyword>
<comment type="subcellular location">
    <subcellularLocation>
        <location evidence="1 14">Cell outer membrane</location>
        <topology evidence="1 14">Multi-pass membrane protein</topology>
    </subcellularLocation>
</comment>
<keyword evidence="12 20" id="KW-0675">Receptor</keyword>
<sequence length="699" mass="77054">MRTRLKPMVEAVCVGLALMPLYVHAEEAELPEIQVVGQAAGSYKAPVSRAATRIPMELKDVPQTVNVVNQALIRDQNATSFQDALANVVGIGQSVGDGQRDQITIRGFSAITDQFVDGVRDDSLYFRDLSNVEHIEVLKGPASVLYGRGSAGGLINRVTKKPTLDPVQTLGFQFDEFGQKRAEIDLGVAGESAQFRVTGAYEDSEGFRKQSFIDREAVAPSLMLNLSERTKLLLQADYLHDRRLADQGVPRYLGAPVDVPIETYYGSANGKDETYVDTDVKSQTATLEHEFSADTRFKQLVRHYEFDLARNYTTNVVNEPAKKVTVRHTRRLRDESGWFSQTELTHGFNALGARHELLAGLEVGKQDKAEIQWRRAASSLTTYDLFNPRLVSLGAPPSGANPDINNANKVDIAALYLQDLISAGRWKFLAGLRFDRIRQKRDDLTSANVDLDRTDNVWSPRAGVVYEVTPSTSLYASASRSFQPLADSFTFKRNSDDLKPEQTDGFEVGAKSDLLDGKASATLALFQIEKKNMLSGDPTDPTNRFVPIGRQQSRGVELSLAGQVLPGLEASAGYAYLDAVIKEARDSDGKSLDGKRPSLAPRHTANVWLKQSLGNDFYGTAGVRYVDERFASSTSNIVRLPAYTVGDIGLIYQGKRFEANLMLKNVADVKYYVSAHGAADDYNMPGAPRTLSLSTRFHF</sequence>
<evidence type="ECO:0000256" key="12">
    <source>
        <dbReference type="ARBA" id="ARBA00023170"/>
    </source>
</evidence>
<dbReference type="PROSITE" id="PS52016">
    <property type="entry name" value="TONB_DEPENDENT_REC_3"/>
    <property type="match status" value="1"/>
</dbReference>
<reference evidence="20 21" key="1">
    <citation type="submission" date="2018-07" db="EMBL/GenBank/DDBJ databases">
        <title>Crenobacter cavernae sp. nov., isolated from a karst cave.</title>
        <authorList>
            <person name="Zhu H."/>
        </authorList>
    </citation>
    <scope>NUCLEOTIDE SEQUENCE [LARGE SCALE GENOMIC DNA]</scope>
    <source>
        <strain evidence="20 21">K1W11S-77</strain>
    </source>
</reference>
<evidence type="ECO:0000256" key="14">
    <source>
        <dbReference type="PROSITE-ProRule" id="PRU01360"/>
    </source>
</evidence>
<dbReference type="InterPro" id="IPR012910">
    <property type="entry name" value="Plug_dom"/>
</dbReference>
<organism evidence="20 21">
    <name type="scientific">Crenobacter cavernae</name>
    <dbReference type="NCBI Taxonomy" id="2290923"/>
    <lineage>
        <taxon>Bacteria</taxon>
        <taxon>Pseudomonadati</taxon>
        <taxon>Pseudomonadota</taxon>
        <taxon>Betaproteobacteria</taxon>
        <taxon>Neisseriales</taxon>
        <taxon>Neisseriaceae</taxon>
        <taxon>Crenobacter</taxon>
    </lineage>
</organism>
<dbReference type="PANTHER" id="PTHR32552">
    <property type="entry name" value="FERRICHROME IRON RECEPTOR-RELATED"/>
    <property type="match status" value="1"/>
</dbReference>
<keyword evidence="9" id="KW-0406">Ion transport</keyword>
<evidence type="ECO:0000256" key="13">
    <source>
        <dbReference type="ARBA" id="ARBA00023237"/>
    </source>
</evidence>
<dbReference type="NCBIfam" id="TIGR01783">
    <property type="entry name" value="TonB-siderophor"/>
    <property type="match status" value="1"/>
</dbReference>
<feature type="signal peptide" evidence="17">
    <location>
        <begin position="1"/>
        <end position="25"/>
    </location>
</feature>
<evidence type="ECO:0000256" key="11">
    <source>
        <dbReference type="ARBA" id="ARBA00023136"/>
    </source>
</evidence>
<gene>
    <name evidence="20" type="ORF">DWG20_09835</name>
</gene>
<comment type="similarity">
    <text evidence="2 14 16">Belongs to the TonB-dependent receptor family.</text>
</comment>
<dbReference type="AlphaFoldDB" id="A0A345Y722"/>
<evidence type="ECO:0000259" key="18">
    <source>
        <dbReference type="Pfam" id="PF00593"/>
    </source>
</evidence>
<dbReference type="SUPFAM" id="SSF56935">
    <property type="entry name" value="Porins"/>
    <property type="match status" value="1"/>
</dbReference>
<dbReference type="Pfam" id="PF00593">
    <property type="entry name" value="TonB_dep_Rec_b-barrel"/>
    <property type="match status" value="1"/>
</dbReference>
<dbReference type="InterPro" id="IPR000531">
    <property type="entry name" value="Beta-barrel_TonB"/>
</dbReference>
<dbReference type="GO" id="GO:0015344">
    <property type="term" value="F:siderophore uptake transmembrane transporter activity"/>
    <property type="evidence" value="ECO:0007669"/>
    <property type="project" value="TreeGrafter"/>
</dbReference>
<evidence type="ECO:0000256" key="10">
    <source>
        <dbReference type="ARBA" id="ARBA00023077"/>
    </source>
</evidence>
<evidence type="ECO:0000256" key="3">
    <source>
        <dbReference type="ARBA" id="ARBA00022448"/>
    </source>
</evidence>
<keyword evidence="6 14" id="KW-0812">Transmembrane</keyword>
<dbReference type="GO" id="GO:0009279">
    <property type="term" value="C:cell outer membrane"/>
    <property type="evidence" value="ECO:0007669"/>
    <property type="project" value="UniProtKB-SubCell"/>
</dbReference>
<dbReference type="InterPro" id="IPR036942">
    <property type="entry name" value="Beta-barrel_TonB_sf"/>
</dbReference>
<dbReference type="InterPro" id="IPR010917">
    <property type="entry name" value="TonB_rcpt_CS"/>
</dbReference>
<dbReference type="Gene3D" id="2.40.170.20">
    <property type="entry name" value="TonB-dependent receptor, beta-barrel domain"/>
    <property type="match status" value="1"/>
</dbReference>
<evidence type="ECO:0000256" key="1">
    <source>
        <dbReference type="ARBA" id="ARBA00004571"/>
    </source>
</evidence>
<dbReference type="Gene3D" id="2.170.130.10">
    <property type="entry name" value="TonB-dependent receptor, plug domain"/>
    <property type="match status" value="1"/>
</dbReference>
<evidence type="ECO:0000256" key="16">
    <source>
        <dbReference type="RuleBase" id="RU003357"/>
    </source>
</evidence>
<dbReference type="InterPro" id="IPR037066">
    <property type="entry name" value="Plug_dom_sf"/>
</dbReference>
<evidence type="ECO:0000256" key="7">
    <source>
        <dbReference type="ARBA" id="ARBA00022729"/>
    </source>
</evidence>
<dbReference type="Pfam" id="PF07715">
    <property type="entry name" value="Plug"/>
    <property type="match status" value="1"/>
</dbReference>
<accession>A0A345Y722</accession>
<dbReference type="GO" id="GO:0015891">
    <property type="term" value="P:siderophore transport"/>
    <property type="evidence" value="ECO:0007669"/>
    <property type="project" value="InterPro"/>
</dbReference>
<keyword evidence="13 14" id="KW-0998">Cell outer membrane</keyword>
<dbReference type="Proteomes" id="UP000254537">
    <property type="component" value="Chromosome"/>
</dbReference>
<evidence type="ECO:0000313" key="21">
    <source>
        <dbReference type="Proteomes" id="UP000254537"/>
    </source>
</evidence>
<evidence type="ECO:0000256" key="15">
    <source>
        <dbReference type="PROSITE-ProRule" id="PRU10144"/>
    </source>
</evidence>
<dbReference type="GO" id="GO:0038023">
    <property type="term" value="F:signaling receptor activity"/>
    <property type="evidence" value="ECO:0007669"/>
    <property type="project" value="InterPro"/>
</dbReference>
<dbReference type="PROSITE" id="PS01156">
    <property type="entry name" value="TONB_DEPENDENT_REC_2"/>
    <property type="match status" value="1"/>
</dbReference>
<proteinExistence type="inferred from homology"/>
<feature type="short sequence motif" description="TonB C-terminal box" evidence="15">
    <location>
        <begin position="682"/>
        <end position="699"/>
    </location>
</feature>
<evidence type="ECO:0000256" key="5">
    <source>
        <dbReference type="ARBA" id="ARBA00022496"/>
    </source>
</evidence>
<feature type="domain" description="TonB-dependent receptor plug" evidence="19">
    <location>
        <begin position="58"/>
        <end position="153"/>
    </location>
</feature>
<keyword evidence="4 14" id="KW-1134">Transmembrane beta strand</keyword>
<dbReference type="EMBL" id="CP031337">
    <property type="protein sequence ID" value="AXK39724.1"/>
    <property type="molecule type" value="Genomic_DNA"/>
</dbReference>
<dbReference type="CDD" id="cd01347">
    <property type="entry name" value="ligand_gated_channel"/>
    <property type="match status" value="1"/>
</dbReference>
<evidence type="ECO:0000256" key="2">
    <source>
        <dbReference type="ARBA" id="ARBA00009810"/>
    </source>
</evidence>
<evidence type="ECO:0000256" key="8">
    <source>
        <dbReference type="ARBA" id="ARBA00023004"/>
    </source>
</evidence>
<evidence type="ECO:0000256" key="9">
    <source>
        <dbReference type="ARBA" id="ARBA00023065"/>
    </source>
</evidence>
<dbReference type="FunFam" id="2.170.130.10:FF:000001">
    <property type="entry name" value="Catecholate siderophore TonB-dependent receptor"/>
    <property type="match status" value="1"/>
</dbReference>
<feature type="domain" description="TonB-dependent receptor-like beta-barrel" evidence="18">
    <location>
        <begin position="226"/>
        <end position="666"/>
    </location>
</feature>
<dbReference type="InterPro" id="IPR039426">
    <property type="entry name" value="TonB-dep_rcpt-like"/>
</dbReference>
<evidence type="ECO:0000256" key="17">
    <source>
        <dbReference type="SAM" id="SignalP"/>
    </source>
</evidence>
<dbReference type="KEGG" id="ccah:DWG20_09835"/>
<dbReference type="InterPro" id="IPR010105">
    <property type="entry name" value="TonB_sidphr_rcpt"/>
</dbReference>
<feature type="chain" id="PRO_5016914598" evidence="17">
    <location>
        <begin position="26"/>
        <end position="699"/>
    </location>
</feature>
<evidence type="ECO:0000259" key="19">
    <source>
        <dbReference type="Pfam" id="PF07715"/>
    </source>
</evidence>
<name>A0A345Y722_9NEIS</name>
<keyword evidence="10 16" id="KW-0798">TonB box</keyword>